<keyword evidence="8" id="KW-0653">Protein transport</keyword>
<dbReference type="EMBL" id="JASJQH010006971">
    <property type="protein sequence ID" value="KAK9721717.1"/>
    <property type="molecule type" value="Genomic_DNA"/>
</dbReference>
<proteinExistence type="inferred from homology"/>
<dbReference type="InterPro" id="IPR022057">
    <property type="entry name" value="Chs7"/>
</dbReference>
<evidence type="ECO:0000256" key="12">
    <source>
        <dbReference type="SAM" id="Phobius"/>
    </source>
</evidence>
<feature type="transmembrane region" description="Helical" evidence="12">
    <location>
        <begin position="242"/>
        <end position="261"/>
    </location>
</feature>
<evidence type="ECO:0000256" key="8">
    <source>
        <dbReference type="ARBA" id="ARBA00022927"/>
    </source>
</evidence>
<evidence type="ECO:0000256" key="5">
    <source>
        <dbReference type="ARBA" id="ARBA00022448"/>
    </source>
</evidence>
<keyword evidence="7" id="KW-0256">Endoplasmic reticulum</keyword>
<keyword evidence="6 12" id="KW-0812">Transmembrane</keyword>
<protein>
    <recommendedName>
        <fullName evidence="4">Chitin synthase export chaperone</fullName>
    </recommendedName>
</protein>
<feature type="transmembrane region" description="Helical" evidence="12">
    <location>
        <begin position="173"/>
        <end position="199"/>
    </location>
</feature>
<evidence type="ECO:0000313" key="14">
    <source>
        <dbReference type="Proteomes" id="UP001479436"/>
    </source>
</evidence>
<gene>
    <name evidence="13" type="primary">CHS7_2</name>
    <name evidence="13" type="ORF">K7432_003222</name>
</gene>
<accession>A0ABR2W6L9</accession>
<dbReference type="PANTHER" id="PTHR35329:SF2">
    <property type="entry name" value="CHITIN SYNTHASE EXPORT CHAPERONE"/>
    <property type="match status" value="1"/>
</dbReference>
<keyword evidence="5" id="KW-0813">Transport</keyword>
<evidence type="ECO:0000256" key="1">
    <source>
        <dbReference type="ARBA" id="ARBA00004127"/>
    </source>
</evidence>
<reference evidence="13 14" key="1">
    <citation type="submission" date="2023-04" db="EMBL/GenBank/DDBJ databases">
        <title>Genome of Basidiobolus ranarum AG-B5.</title>
        <authorList>
            <person name="Stajich J.E."/>
            <person name="Carter-House D."/>
            <person name="Gryganskyi A."/>
        </authorList>
    </citation>
    <scope>NUCLEOTIDE SEQUENCE [LARGE SCALE GENOMIC DNA]</scope>
    <source>
        <strain evidence="13 14">AG-B5</strain>
    </source>
</reference>
<organism evidence="13 14">
    <name type="scientific">Basidiobolus ranarum</name>
    <dbReference type="NCBI Taxonomy" id="34480"/>
    <lineage>
        <taxon>Eukaryota</taxon>
        <taxon>Fungi</taxon>
        <taxon>Fungi incertae sedis</taxon>
        <taxon>Zoopagomycota</taxon>
        <taxon>Entomophthoromycotina</taxon>
        <taxon>Basidiobolomycetes</taxon>
        <taxon>Basidiobolales</taxon>
        <taxon>Basidiobolaceae</taxon>
        <taxon>Basidiobolus</taxon>
    </lineage>
</organism>
<keyword evidence="14" id="KW-1185">Reference proteome</keyword>
<evidence type="ECO:0000256" key="2">
    <source>
        <dbReference type="ARBA" id="ARBA00004586"/>
    </source>
</evidence>
<name>A0ABR2W6L9_9FUNG</name>
<evidence type="ECO:0000313" key="13">
    <source>
        <dbReference type="EMBL" id="KAK9721717.1"/>
    </source>
</evidence>
<keyword evidence="10 12" id="KW-0472">Membrane</keyword>
<dbReference type="Pfam" id="PF12271">
    <property type="entry name" value="Chs7"/>
    <property type="match status" value="1"/>
</dbReference>
<evidence type="ECO:0000256" key="11">
    <source>
        <dbReference type="ARBA" id="ARBA00023316"/>
    </source>
</evidence>
<evidence type="ECO:0000256" key="4">
    <source>
        <dbReference type="ARBA" id="ARBA00018354"/>
    </source>
</evidence>
<sequence length="291" mass="33127">MIQFGRFDELCNTLSLTVCPLVGPTATRTVPVCYSRNLDVGGFLIFQPGSFAMYMVTLVMLFIMIYNIKVKTEGNGDVLLFLHYNYDIGDAAHRWNHTHRLKRLQAVHMGLTSATVWCLLLNGFVGFQWAEDGTPLSLWSMRISSLLILAMVTFISFATFENLFEVFDSTKPLALWIVYFFFNGAAMCIYFILQILLVVNTLDDLWPLGGIVFAAASFVAGQVILMLFSLEICESTSHYLDGLFLSVLCTLFAVMMIYKYWDSITRDDLEYTVDCRADHWELKGTKNYSKQ</sequence>
<feature type="transmembrane region" description="Helical" evidence="12">
    <location>
        <begin position="44"/>
        <end position="66"/>
    </location>
</feature>
<evidence type="ECO:0000256" key="3">
    <source>
        <dbReference type="ARBA" id="ARBA00009274"/>
    </source>
</evidence>
<comment type="caution">
    <text evidence="13">The sequence shown here is derived from an EMBL/GenBank/DDBJ whole genome shotgun (WGS) entry which is preliminary data.</text>
</comment>
<feature type="transmembrane region" description="Helical" evidence="12">
    <location>
        <begin position="205"/>
        <end position="230"/>
    </location>
</feature>
<keyword evidence="9 12" id="KW-1133">Transmembrane helix</keyword>
<evidence type="ECO:0000256" key="9">
    <source>
        <dbReference type="ARBA" id="ARBA00022989"/>
    </source>
</evidence>
<dbReference type="Proteomes" id="UP001479436">
    <property type="component" value="Unassembled WGS sequence"/>
</dbReference>
<evidence type="ECO:0000256" key="6">
    <source>
        <dbReference type="ARBA" id="ARBA00022692"/>
    </source>
</evidence>
<comment type="subcellular location">
    <subcellularLocation>
        <location evidence="1">Endomembrane system</location>
        <topology evidence="1">Multi-pass membrane protein</topology>
    </subcellularLocation>
    <subcellularLocation>
        <location evidence="2">Endoplasmic reticulum membrane</location>
    </subcellularLocation>
</comment>
<comment type="similarity">
    <text evidence="3">Belongs to the CHS7 family.</text>
</comment>
<keyword evidence="11" id="KW-0961">Cell wall biogenesis/degradation</keyword>
<evidence type="ECO:0000256" key="7">
    <source>
        <dbReference type="ARBA" id="ARBA00022824"/>
    </source>
</evidence>
<evidence type="ECO:0000256" key="10">
    <source>
        <dbReference type="ARBA" id="ARBA00023136"/>
    </source>
</evidence>
<feature type="transmembrane region" description="Helical" evidence="12">
    <location>
        <begin position="139"/>
        <end position="161"/>
    </location>
</feature>
<feature type="transmembrane region" description="Helical" evidence="12">
    <location>
        <begin position="106"/>
        <end position="127"/>
    </location>
</feature>
<dbReference type="PANTHER" id="PTHR35329">
    <property type="entry name" value="CHITIN SYNTHASE EXPORT CHAPERONE"/>
    <property type="match status" value="1"/>
</dbReference>